<keyword evidence="6" id="KW-0812">Transmembrane</keyword>
<comment type="similarity">
    <text evidence="1">Belongs to the glycosyl hydrolase 65 family.</text>
</comment>
<dbReference type="EMBL" id="CP001350">
    <property type="protein sequence ID" value="ACL62778.1"/>
    <property type="molecule type" value="Genomic_DNA"/>
</dbReference>
<reference evidence="11" key="1">
    <citation type="submission" date="2009-01" db="EMBL/GenBank/DDBJ databases">
        <title>Complete sequence of plasmid 1 of Methylobacterium nodulans ORS 2060.</title>
        <authorList>
            <consortium name="US DOE Joint Genome Institute"/>
            <person name="Lucas S."/>
            <person name="Copeland A."/>
            <person name="Lapidus A."/>
            <person name="Glavina del Rio T."/>
            <person name="Dalin E."/>
            <person name="Tice H."/>
            <person name="Bruce D."/>
            <person name="Goodwin L."/>
            <person name="Pitluck S."/>
            <person name="Sims D."/>
            <person name="Brettin T."/>
            <person name="Detter J.C."/>
            <person name="Han C."/>
            <person name="Larimer F."/>
            <person name="Land M."/>
            <person name="Hauser L."/>
            <person name="Kyrpides N."/>
            <person name="Ivanova N."/>
            <person name="Marx C.J."/>
            <person name="Richardson P."/>
        </authorList>
    </citation>
    <scope>NUCLEOTIDE SEQUENCE [LARGE SCALE GENOMIC DNA]</scope>
    <source>
        <strain evidence="11">LMG 21967 / CNCM I-2342 / ORS 2060</strain>
        <plasmid evidence="11">Plasmid pMNOD01</plasmid>
    </source>
</reference>
<evidence type="ECO:0000256" key="3">
    <source>
        <dbReference type="ARBA" id="ARBA00022679"/>
    </source>
</evidence>
<evidence type="ECO:0000259" key="9">
    <source>
        <dbReference type="Pfam" id="PF03636"/>
    </source>
</evidence>
<dbReference type="InterPro" id="IPR005195">
    <property type="entry name" value="Glyco_hydro_65_M"/>
</dbReference>
<sequence length="762" mass="83914">MIVSGTTAQALVPTADPSWLLRETGYELLRESTFETRFAISNGFLGVRGGLATHLGACRAIPPRTYVAGLFDTPTPDSAVPELVPAADWLQVRILLPDGPLMRCPNRSSRALTLDMRRGTLFTEARQTCNAPLDVRLRTLRLVSLDLRAIGMQLIELEIENGVSDLTLEASFGPTDFELAPERADLDLKAWRTWRSGRSLAIAAAASLQVDGTERQPTARGDLSWSWSWTASPGQVVSFQRIIAVTRHHSVDVHSGARARKELAAARTLGWQGLIARHEAAWAGRWHCSDVRVEGDPAAQAALRFAIFHLNGAVNPSDPQVSVAARALTGDDYRGHVFWDTEIFLLPFYTLTWPEAARTLLMYRFRTLDAARAKAAAMGWRGALYAWESADIGDEVTPKQTVGPDRKILDILCGSQEQHISADVAYAVWQYWRATEDETFLREAGAEIILETARFWAARAEPEADGLRHIRGIIGPDEYHEAVDDNAFTNMMARWNIERGLDVAALLQELWPETWDGLSERLGLDEPELIQWREAAQTIVTGFDPATGLFEQFAGFSALEEIDLAAYSGRSVPMDVVLGRERTQLTQVIKQADVVALLALLPEVFAGRAAETNFDHYEPRCGHGSSLSRAMHGIAAARLGRSETALQYFRQSAAIDLADTHVAISGGIHIAALGGVWLIAIFGIAGLSLRPDGLAFDPQLPEAWRSLEFRLHWRGRHLIVTIDPAARVFRVALETGSGMPVYVRGSRYLVSADEALAVPLDP</sequence>
<dbReference type="GO" id="GO:0030246">
    <property type="term" value="F:carbohydrate binding"/>
    <property type="evidence" value="ECO:0007669"/>
    <property type="project" value="InterPro"/>
</dbReference>
<evidence type="ECO:0000256" key="5">
    <source>
        <dbReference type="PIRSR" id="PIRSR036289-51"/>
    </source>
</evidence>
<feature type="domain" description="Glycoside hydrolase family 65 C-terminal" evidence="8">
    <location>
        <begin position="689"/>
        <end position="749"/>
    </location>
</feature>
<keyword evidence="10" id="KW-0378">Hydrolase</keyword>
<dbReference type="KEGG" id="mno:Mnod_8722"/>
<dbReference type="Pfam" id="PF03633">
    <property type="entry name" value="Glyco_hydro_65C"/>
    <property type="match status" value="1"/>
</dbReference>
<evidence type="ECO:0000256" key="4">
    <source>
        <dbReference type="PIRSR" id="PIRSR036289-50"/>
    </source>
</evidence>
<dbReference type="Gene3D" id="2.70.98.40">
    <property type="entry name" value="Glycoside hydrolase, family 65, N-terminal domain"/>
    <property type="match status" value="1"/>
</dbReference>
<evidence type="ECO:0000313" key="10">
    <source>
        <dbReference type="EMBL" id="ACL62778.1"/>
    </source>
</evidence>
<feature type="transmembrane region" description="Helical" evidence="6">
    <location>
        <begin position="668"/>
        <end position="689"/>
    </location>
</feature>
<keyword evidence="10" id="KW-0614">Plasmid</keyword>
<dbReference type="PANTHER" id="PTHR11051">
    <property type="entry name" value="GLYCOSYL HYDROLASE-RELATED"/>
    <property type="match status" value="1"/>
</dbReference>
<dbReference type="Proteomes" id="UP000008207">
    <property type="component" value="Plasmid pMNOD01"/>
</dbReference>
<keyword evidence="2 10" id="KW-0328">Glycosyltransferase</keyword>
<dbReference type="Pfam" id="PF03636">
    <property type="entry name" value="Glyco_hydro_65N"/>
    <property type="match status" value="1"/>
</dbReference>
<dbReference type="InterPro" id="IPR037018">
    <property type="entry name" value="GH65_N"/>
</dbReference>
<dbReference type="SUPFAM" id="SSF48208">
    <property type="entry name" value="Six-hairpin glycosidases"/>
    <property type="match status" value="1"/>
</dbReference>
<dbReference type="PIRSF" id="PIRSF036289">
    <property type="entry name" value="Glycosyl_hydrolase_malt_phosph"/>
    <property type="match status" value="1"/>
</dbReference>
<dbReference type="GO" id="GO:0005975">
    <property type="term" value="P:carbohydrate metabolic process"/>
    <property type="evidence" value="ECO:0007669"/>
    <property type="project" value="InterPro"/>
</dbReference>
<feature type="domain" description="Glycoside hydrolase family 65 central catalytic" evidence="7">
    <location>
        <begin position="304"/>
        <end position="677"/>
    </location>
</feature>
<evidence type="ECO:0000313" key="11">
    <source>
        <dbReference type="Proteomes" id="UP000008207"/>
    </source>
</evidence>
<keyword evidence="6" id="KW-0472">Membrane</keyword>
<name>B8IWI8_METNO</name>
<gene>
    <name evidence="10" type="ordered locus">Mnod_8722</name>
</gene>
<protein>
    <submittedName>
        <fullName evidence="10">Glycoside hydrolase family 65 central catalytic</fullName>
        <ecNumber evidence="10">2.4.1.230</ecNumber>
    </submittedName>
</protein>
<dbReference type="SUPFAM" id="SSF74650">
    <property type="entry name" value="Galactose mutarotase-like"/>
    <property type="match status" value="1"/>
</dbReference>
<dbReference type="InterPro" id="IPR011013">
    <property type="entry name" value="Gal_mutarotase_sf_dom"/>
</dbReference>
<dbReference type="EC" id="2.4.1.230" evidence="10"/>
<dbReference type="OrthoDB" id="414934at2"/>
<dbReference type="InterPro" id="IPR005194">
    <property type="entry name" value="Glyco_hydro_65_C"/>
</dbReference>
<proteinExistence type="inferred from homology"/>
<keyword evidence="3 10" id="KW-0808">Transferase</keyword>
<feature type="active site" description="Proton donor" evidence="4">
    <location>
        <position position="478"/>
    </location>
</feature>
<evidence type="ECO:0000256" key="1">
    <source>
        <dbReference type="ARBA" id="ARBA00006768"/>
    </source>
</evidence>
<dbReference type="Pfam" id="PF03632">
    <property type="entry name" value="Glyco_hydro_65m"/>
    <property type="match status" value="1"/>
</dbReference>
<keyword evidence="11" id="KW-1185">Reference proteome</keyword>
<accession>B8IWI8</accession>
<dbReference type="RefSeq" id="WP_015934309.1">
    <property type="nucleotide sequence ID" value="NC_011892.1"/>
</dbReference>
<keyword evidence="6" id="KW-1133">Transmembrane helix</keyword>
<dbReference type="GO" id="GO:0033831">
    <property type="term" value="F:kojibiose phosphorylase activity"/>
    <property type="evidence" value="ECO:0007669"/>
    <property type="project" value="UniProtKB-EC"/>
</dbReference>
<dbReference type="Gene3D" id="2.60.420.10">
    <property type="entry name" value="Maltose phosphorylase, domain 3"/>
    <property type="match status" value="1"/>
</dbReference>
<dbReference type="CAZy" id="GH65">
    <property type="family name" value="Glycoside Hydrolase Family 65"/>
</dbReference>
<dbReference type="InterPro" id="IPR008928">
    <property type="entry name" value="6-hairpin_glycosidase_sf"/>
</dbReference>
<dbReference type="AlphaFoldDB" id="B8IWI8"/>
<feature type="binding site" evidence="5">
    <location>
        <begin position="590"/>
        <end position="591"/>
    </location>
    <ligand>
        <name>substrate</name>
    </ligand>
</feature>
<dbReference type="InterPro" id="IPR012341">
    <property type="entry name" value="6hp_glycosidase-like_sf"/>
</dbReference>
<dbReference type="HOGENOM" id="CLU_006285_2_1_5"/>
<feature type="domain" description="Glycoside hydrolase family 65 N-terminal" evidence="9">
    <location>
        <begin position="23"/>
        <end position="246"/>
    </location>
</feature>
<dbReference type="Gene3D" id="1.50.10.10">
    <property type="match status" value="1"/>
</dbReference>
<organism evidence="10 11">
    <name type="scientific">Methylobacterium nodulans (strain LMG 21967 / CNCM I-2342 / ORS 2060)</name>
    <dbReference type="NCBI Taxonomy" id="460265"/>
    <lineage>
        <taxon>Bacteria</taxon>
        <taxon>Pseudomonadati</taxon>
        <taxon>Pseudomonadota</taxon>
        <taxon>Alphaproteobacteria</taxon>
        <taxon>Hyphomicrobiales</taxon>
        <taxon>Methylobacteriaceae</taxon>
        <taxon>Methylobacterium</taxon>
    </lineage>
</organism>
<evidence type="ECO:0000259" key="8">
    <source>
        <dbReference type="Pfam" id="PF03633"/>
    </source>
</evidence>
<evidence type="ECO:0000256" key="2">
    <source>
        <dbReference type="ARBA" id="ARBA00022676"/>
    </source>
</evidence>
<evidence type="ECO:0000259" key="7">
    <source>
        <dbReference type="Pfam" id="PF03632"/>
    </source>
</evidence>
<geneLocation type="plasmid" evidence="10 11">
    <name>pMNOD01</name>
</geneLocation>
<dbReference type="InterPro" id="IPR017045">
    <property type="entry name" value="Malt_Pase/Glycosyl_Hdrlase"/>
</dbReference>
<feature type="binding site" evidence="5">
    <location>
        <begin position="339"/>
        <end position="340"/>
    </location>
    <ligand>
        <name>substrate</name>
    </ligand>
</feature>
<dbReference type="PANTHER" id="PTHR11051:SF8">
    <property type="entry name" value="PROTEIN-GLUCOSYLGALACTOSYLHYDROXYLYSINE GLUCOSIDASE"/>
    <property type="match status" value="1"/>
</dbReference>
<dbReference type="InterPro" id="IPR005196">
    <property type="entry name" value="Glyco_hydro_65_N"/>
</dbReference>
<evidence type="ECO:0000256" key="6">
    <source>
        <dbReference type="SAM" id="Phobius"/>
    </source>
</evidence>
<dbReference type="GO" id="GO:0004553">
    <property type="term" value="F:hydrolase activity, hydrolyzing O-glycosyl compounds"/>
    <property type="evidence" value="ECO:0007669"/>
    <property type="project" value="TreeGrafter"/>
</dbReference>